<dbReference type="InterPro" id="IPR001296">
    <property type="entry name" value="Glyco_trans_1"/>
</dbReference>
<dbReference type="RefSeq" id="WP_215583424.1">
    <property type="nucleotide sequence ID" value="NZ_CP073754.1"/>
</dbReference>
<feature type="domain" description="Glycosyl transferase family 1" evidence="1">
    <location>
        <begin position="222"/>
        <end position="382"/>
    </location>
</feature>
<accession>A0A975RA08</accession>
<reference evidence="3" key="1">
    <citation type="submission" date="2021-04" db="EMBL/GenBank/DDBJ databases">
        <title>Draft genome sequence data of methanotrophic Methylovulum sp. strain S1L and Methylomonas sp. strain S2AM isolated from boreal lake water columns.</title>
        <authorList>
            <person name="Rissanen A.J."/>
            <person name="Mangayil R."/>
            <person name="Svenning M.M."/>
            <person name="Khanongnuch R."/>
        </authorList>
    </citation>
    <scope>NUCLEOTIDE SEQUENCE</scope>
    <source>
        <strain evidence="3">S2AM</strain>
    </source>
</reference>
<gene>
    <name evidence="3" type="ORF">KEF85_03950</name>
</gene>
<proteinExistence type="predicted"/>
<dbReference type="EMBL" id="CP073754">
    <property type="protein sequence ID" value="QWF71642.1"/>
    <property type="molecule type" value="Genomic_DNA"/>
</dbReference>
<dbReference type="GO" id="GO:0016757">
    <property type="term" value="F:glycosyltransferase activity"/>
    <property type="evidence" value="ECO:0007669"/>
    <property type="project" value="UniProtKB-KW"/>
</dbReference>
<evidence type="ECO:0000259" key="2">
    <source>
        <dbReference type="Pfam" id="PF13579"/>
    </source>
</evidence>
<protein>
    <submittedName>
        <fullName evidence="3">Glycosyltransferase</fullName>
        <ecNumber evidence="3">2.4.-.-</ecNumber>
    </submittedName>
</protein>
<dbReference type="PANTHER" id="PTHR12526">
    <property type="entry name" value="GLYCOSYLTRANSFERASE"/>
    <property type="match status" value="1"/>
</dbReference>
<name>A0A975RA08_9GAMM</name>
<dbReference type="Pfam" id="PF13579">
    <property type="entry name" value="Glyco_trans_4_4"/>
    <property type="match status" value="1"/>
</dbReference>
<evidence type="ECO:0000313" key="3">
    <source>
        <dbReference type="EMBL" id="QWF71642.1"/>
    </source>
</evidence>
<dbReference type="AlphaFoldDB" id="A0A975RA08"/>
<dbReference type="SUPFAM" id="SSF53756">
    <property type="entry name" value="UDP-Glycosyltransferase/glycogen phosphorylase"/>
    <property type="match status" value="1"/>
</dbReference>
<dbReference type="Proteomes" id="UP000676649">
    <property type="component" value="Chromosome"/>
</dbReference>
<sequence length="411" mass="46241">MSDPTQHKPLHILYFIEEFWPTHRQDVSALFGKYLLRYGIHCDLVTAEDPAASGKPLSPWQSGELLLCRVPHNRAGQYVVKLWHNLKSLLTADTSKYQALQVRDMSLTALFGLIIARIKHLQFYYWLSYPQSEGQIDRAKKRGLKGGMRFWFPLLQGWIGKFLLYKIVLPRADHVFVQSRQMRLDLAAYGIPVQRMTPVPMGVDTEVAQTDQITAATDPLLSGKRVVAYLGTLDRVRQIEVLFQMLDKIKAQIPNVLLVLIGDTEDAAHRAWLREEAVRLGVNDLILWTGWLPMTTAWSYLRSADVGISPFPRGFLLDSASPTKAIEYMALGLPVVVNDNPDQAQVVTESGGGLCVPLEANAFAEAVLRLLNDPAKSAEMARLGQEYVSKVRNYAVLANNLADQYKRLLSK</sequence>
<keyword evidence="3" id="KW-0808">Transferase</keyword>
<feature type="domain" description="Glycosyltransferase subfamily 4-like N-terminal" evidence="2">
    <location>
        <begin position="35"/>
        <end position="202"/>
    </location>
</feature>
<organism evidence="3 4">
    <name type="scientific">Methylomonas paludis</name>
    <dbReference type="NCBI Taxonomy" id="1173101"/>
    <lineage>
        <taxon>Bacteria</taxon>
        <taxon>Pseudomonadati</taxon>
        <taxon>Pseudomonadota</taxon>
        <taxon>Gammaproteobacteria</taxon>
        <taxon>Methylococcales</taxon>
        <taxon>Methylococcaceae</taxon>
        <taxon>Methylomonas</taxon>
    </lineage>
</organism>
<dbReference type="EC" id="2.4.-.-" evidence="3"/>
<dbReference type="InterPro" id="IPR028098">
    <property type="entry name" value="Glyco_trans_4-like_N"/>
</dbReference>
<evidence type="ECO:0000259" key="1">
    <source>
        <dbReference type="Pfam" id="PF00534"/>
    </source>
</evidence>
<dbReference type="GO" id="GO:1901135">
    <property type="term" value="P:carbohydrate derivative metabolic process"/>
    <property type="evidence" value="ECO:0007669"/>
    <property type="project" value="UniProtKB-ARBA"/>
</dbReference>
<dbReference type="Pfam" id="PF00534">
    <property type="entry name" value="Glycos_transf_1"/>
    <property type="match status" value="1"/>
</dbReference>
<keyword evidence="3" id="KW-0328">Glycosyltransferase</keyword>
<keyword evidence="4" id="KW-1185">Reference proteome</keyword>
<evidence type="ECO:0000313" key="4">
    <source>
        <dbReference type="Proteomes" id="UP000676649"/>
    </source>
</evidence>
<dbReference type="Gene3D" id="3.40.50.2000">
    <property type="entry name" value="Glycogen Phosphorylase B"/>
    <property type="match status" value="2"/>
</dbReference>
<dbReference type="KEGG" id="mpad:KEF85_03950"/>